<dbReference type="HOGENOM" id="CLU_2674832_0_0_1"/>
<reference evidence="1 3" key="1">
    <citation type="journal article" date="2011" name="Nature">
        <title>The Medicago genome provides insight into the evolution of rhizobial symbioses.</title>
        <authorList>
            <person name="Young N.D."/>
            <person name="Debelle F."/>
            <person name="Oldroyd G.E."/>
            <person name="Geurts R."/>
            <person name="Cannon S.B."/>
            <person name="Udvardi M.K."/>
            <person name="Benedito V.A."/>
            <person name="Mayer K.F."/>
            <person name="Gouzy J."/>
            <person name="Schoof H."/>
            <person name="Van de Peer Y."/>
            <person name="Proost S."/>
            <person name="Cook D.R."/>
            <person name="Meyers B.C."/>
            <person name="Spannagl M."/>
            <person name="Cheung F."/>
            <person name="De Mita S."/>
            <person name="Krishnakumar V."/>
            <person name="Gundlach H."/>
            <person name="Zhou S."/>
            <person name="Mudge J."/>
            <person name="Bharti A.K."/>
            <person name="Murray J.D."/>
            <person name="Naoumkina M.A."/>
            <person name="Rosen B."/>
            <person name="Silverstein K.A."/>
            <person name="Tang H."/>
            <person name="Rombauts S."/>
            <person name="Zhao P.X."/>
            <person name="Zhou P."/>
            <person name="Barbe V."/>
            <person name="Bardou P."/>
            <person name="Bechner M."/>
            <person name="Bellec A."/>
            <person name="Berger A."/>
            <person name="Berges H."/>
            <person name="Bidwell S."/>
            <person name="Bisseling T."/>
            <person name="Choisne N."/>
            <person name="Couloux A."/>
            <person name="Denny R."/>
            <person name="Deshpande S."/>
            <person name="Dai X."/>
            <person name="Doyle J.J."/>
            <person name="Dudez A.M."/>
            <person name="Farmer A.D."/>
            <person name="Fouteau S."/>
            <person name="Franken C."/>
            <person name="Gibelin C."/>
            <person name="Gish J."/>
            <person name="Goldstein S."/>
            <person name="Gonzalez A.J."/>
            <person name="Green P.J."/>
            <person name="Hallab A."/>
            <person name="Hartog M."/>
            <person name="Hua A."/>
            <person name="Humphray S.J."/>
            <person name="Jeong D.H."/>
            <person name="Jing Y."/>
            <person name="Jocker A."/>
            <person name="Kenton S.M."/>
            <person name="Kim D.J."/>
            <person name="Klee K."/>
            <person name="Lai H."/>
            <person name="Lang C."/>
            <person name="Lin S."/>
            <person name="Macmil S.L."/>
            <person name="Magdelenat G."/>
            <person name="Matthews L."/>
            <person name="McCorrison J."/>
            <person name="Monaghan E.L."/>
            <person name="Mun J.H."/>
            <person name="Najar F.Z."/>
            <person name="Nicholson C."/>
            <person name="Noirot C."/>
            <person name="O'Bleness M."/>
            <person name="Paule C.R."/>
            <person name="Poulain J."/>
            <person name="Prion F."/>
            <person name="Qin B."/>
            <person name="Qu C."/>
            <person name="Retzel E.F."/>
            <person name="Riddle C."/>
            <person name="Sallet E."/>
            <person name="Samain S."/>
            <person name="Samson N."/>
            <person name="Sanders I."/>
            <person name="Saurat O."/>
            <person name="Scarpelli C."/>
            <person name="Schiex T."/>
            <person name="Segurens B."/>
            <person name="Severin A.J."/>
            <person name="Sherrier D.J."/>
            <person name="Shi R."/>
            <person name="Sims S."/>
            <person name="Singer S.R."/>
            <person name="Sinharoy S."/>
            <person name="Sterck L."/>
            <person name="Viollet A."/>
            <person name="Wang B.B."/>
            <person name="Wang K."/>
            <person name="Wang M."/>
            <person name="Wang X."/>
            <person name="Warfsmann J."/>
            <person name="Weissenbach J."/>
            <person name="White D.D."/>
            <person name="White J.D."/>
            <person name="Wiley G.B."/>
            <person name="Wincker P."/>
            <person name="Xing Y."/>
            <person name="Yang L."/>
            <person name="Yao Z."/>
            <person name="Ying F."/>
            <person name="Zhai J."/>
            <person name="Zhou L."/>
            <person name="Zuber A."/>
            <person name="Denarie J."/>
            <person name="Dixon R.A."/>
            <person name="May G.D."/>
            <person name="Schwartz D.C."/>
            <person name="Rogers J."/>
            <person name="Quetier F."/>
            <person name="Town C.D."/>
            <person name="Roe B.A."/>
        </authorList>
    </citation>
    <scope>NUCLEOTIDE SEQUENCE [LARGE SCALE GENOMIC DNA]</scope>
    <source>
        <strain evidence="1">A17</strain>
        <strain evidence="2 3">cv. Jemalong A17</strain>
    </source>
</reference>
<gene>
    <name evidence="1" type="ordered locus">MTR_5g048315</name>
</gene>
<dbReference type="eggNOG" id="KOG0017">
    <property type="taxonomic scope" value="Eukaryota"/>
</dbReference>
<reference evidence="1 3" key="2">
    <citation type="journal article" date="2014" name="BMC Genomics">
        <title>An improved genome release (version Mt4.0) for the model legume Medicago truncatula.</title>
        <authorList>
            <person name="Tang H."/>
            <person name="Krishnakumar V."/>
            <person name="Bidwell S."/>
            <person name="Rosen B."/>
            <person name="Chan A."/>
            <person name="Zhou S."/>
            <person name="Gentzbittel L."/>
            <person name="Childs K.L."/>
            <person name="Yandell M."/>
            <person name="Gundlach H."/>
            <person name="Mayer K.F."/>
            <person name="Schwartz D.C."/>
            <person name="Town C.D."/>
        </authorList>
    </citation>
    <scope>GENOME REANNOTATION</scope>
    <source>
        <strain evidence="2 3">cv. Jemalong A17</strain>
    </source>
</reference>
<organism evidence="1 3">
    <name type="scientific">Medicago truncatula</name>
    <name type="common">Barrel medic</name>
    <name type="synonym">Medicago tribuloides</name>
    <dbReference type="NCBI Taxonomy" id="3880"/>
    <lineage>
        <taxon>Eukaryota</taxon>
        <taxon>Viridiplantae</taxon>
        <taxon>Streptophyta</taxon>
        <taxon>Embryophyta</taxon>
        <taxon>Tracheophyta</taxon>
        <taxon>Spermatophyta</taxon>
        <taxon>Magnoliopsida</taxon>
        <taxon>eudicotyledons</taxon>
        <taxon>Gunneridae</taxon>
        <taxon>Pentapetalae</taxon>
        <taxon>rosids</taxon>
        <taxon>fabids</taxon>
        <taxon>Fabales</taxon>
        <taxon>Fabaceae</taxon>
        <taxon>Papilionoideae</taxon>
        <taxon>50 kb inversion clade</taxon>
        <taxon>NPAAA clade</taxon>
        <taxon>Hologalegina</taxon>
        <taxon>IRL clade</taxon>
        <taxon>Trifolieae</taxon>
        <taxon>Medicago</taxon>
    </lineage>
</organism>
<dbReference type="AlphaFoldDB" id="G7JZA7"/>
<protein>
    <submittedName>
        <fullName evidence="1">Transmembrane protein, putative</fullName>
    </submittedName>
</protein>
<evidence type="ECO:0000313" key="3">
    <source>
        <dbReference type="Proteomes" id="UP000002051"/>
    </source>
</evidence>
<dbReference type="EMBL" id="CM001221">
    <property type="protein sequence ID" value="AES97292.1"/>
    <property type="molecule type" value="Genomic_DNA"/>
</dbReference>
<evidence type="ECO:0000313" key="1">
    <source>
        <dbReference type="EMBL" id="AES97292.1"/>
    </source>
</evidence>
<reference evidence="2" key="3">
    <citation type="submission" date="2015-04" db="UniProtKB">
        <authorList>
            <consortium name="EnsemblPlants"/>
        </authorList>
    </citation>
    <scope>IDENTIFICATION</scope>
    <source>
        <strain evidence="2">cv. Jemalong A17</strain>
    </source>
</reference>
<name>G7JZA7_MEDTR</name>
<dbReference type="Proteomes" id="UP000002051">
    <property type="component" value="Chromosome 5"/>
</dbReference>
<dbReference type="PaxDb" id="3880-AES97292"/>
<sequence length="75" mass="8793">MPVILHDALWPYRTAYKTPLGMSPYILVYGNVYHFSIELKYKAKWAMKKLNLNLGKSSRHRMLLLLEHTISSVPF</sequence>
<accession>G7JZA7</accession>
<dbReference type="EnsemblPlants" id="AES97292">
    <property type="protein sequence ID" value="AES97292"/>
    <property type="gene ID" value="MTR_5g048315"/>
</dbReference>
<keyword evidence="1" id="KW-0812">Transmembrane</keyword>
<keyword evidence="3" id="KW-1185">Reference proteome</keyword>
<proteinExistence type="predicted"/>
<dbReference type="OMA" id="THIGMSP"/>
<evidence type="ECO:0000313" key="2">
    <source>
        <dbReference type="EnsemblPlants" id="AES97292"/>
    </source>
</evidence>
<keyword evidence="1" id="KW-0472">Membrane</keyword>